<gene>
    <name evidence="7" type="ORF">COCSUDRAFT_62730</name>
</gene>
<feature type="domain" description="Diacylglycerol kinase accessory" evidence="6">
    <location>
        <begin position="86"/>
        <end position="260"/>
    </location>
</feature>
<dbReference type="GO" id="GO:0005524">
    <property type="term" value="F:ATP binding"/>
    <property type="evidence" value="ECO:0007669"/>
    <property type="project" value="UniProtKB-KW"/>
</dbReference>
<dbReference type="PANTHER" id="PTHR11255">
    <property type="entry name" value="DIACYLGLYCEROL KINASE"/>
    <property type="match status" value="1"/>
</dbReference>
<dbReference type="KEGG" id="csl:COCSUDRAFT_62730"/>
<keyword evidence="8" id="KW-1185">Reference proteome</keyword>
<comment type="caution">
    <text evidence="7">The sequence shown here is derived from an EMBL/GenBank/DDBJ whole genome shotgun (WGS) entry which is preliminary data.</text>
</comment>
<dbReference type="InterPro" id="IPR037607">
    <property type="entry name" value="DGK"/>
</dbReference>
<evidence type="ECO:0000313" key="7">
    <source>
        <dbReference type="EMBL" id="EIE24222.1"/>
    </source>
</evidence>
<evidence type="ECO:0000256" key="3">
    <source>
        <dbReference type="ARBA" id="ARBA00022771"/>
    </source>
</evidence>
<name>I0Z0Q3_COCSC</name>
<evidence type="ECO:0000256" key="4">
    <source>
        <dbReference type="ARBA" id="ARBA00022777"/>
    </source>
</evidence>
<protein>
    <recommendedName>
        <fullName evidence="6">Diacylglycerol kinase accessory domain-containing protein</fullName>
    </recommendedName>
</protein>
<keyword evidence="1" id="KW-0808">Transferase</keyword>
<accession>I0Z0Q3</accession>
<dbReference type="InterPro" id="IPR016064">
    <property type="entry name" value="NAD/diacylglycerol_kinase_sf"/>
</dbReference>
<dbReference type="GO" id="GO:0004143">
    <property type="term" value="F:ATP-dependent diacylglycerol kinase activity"/>
    <property type="evidence" value="ECO:0007669"/>
    <property type="project" value="InterPro"/>
</dbReference>
<dbReference type="GO" id="GO:0008270">
    <property type="term" value="F:zinc ion binding"/>
    <property type="evidence" value="ECO:0007669"/>
    <property type="project" value="UniProtKB-KW"/>
</dbReference>
<dbReference type="GO" id="GO:0016020">
    <property type="term" value="C:membrane"/>
    <property type="evidence" value="ECO:0007669"/>
    <property type="project" value="UniProtKB-SubCell"/>
</dbReference>
<dbReference type="EMBL" id="AGSI01000006">
    <property type="protein sequence ID" value="EIE24222.1"/>
    <property type="molecule type" value="Genomic_DNA"/>
</dbReference>
<dbReference type="InterPro" id="IPR000756">
    <property type="entry name" value="Diacylglycerol_kin_accessory"/>
</dbReference>
<sequence length="327" mass="35446">MVVRAGNDLARCLNWGAGLGALRERGLPAVLADIEHATVALLDRWEVAITRTPSDSRPGLAANQLQRMSHLVARDRPDTEQVQRRVMNNYVGIGVDAKVSLEFHRLRDQFPHWFRSQMGNKVWYTTVGAKDILGHAIGASSGSLPSKLKARRCRCLYPTVEVDGRPLELPEDIEGVLLLNIASYMGGVNLWASGAASTAAAPLDAPQSFCDGVLEVCGVYGSWHLGQLQVGLSRAIRLAQCRSARITALEALPMQIDGEPWRQPPATLDISLKGQAFMLRRIESGPVAAVARAVSDVLESCEQKGVISAGQRHTLTAEIAAKLHPVL</sequence>
<organism evidence="7 8">
    <name type="scientific">Coccomyxa subellipsoidea (strain C-169)</name>
    <name type="common">Green microalga</name>
    <dbReference type="NCBI Taxonomy" id="574566"/>
    <lineage>
        <taxon>Eukaryota</taxon>
        <taxon>Viridiplantae</taxon>
        <taxon>Chlorophyta</taxon>
        <taxon>core chlorophytes</taxon>
        <taxon>Trebouxiophyceae</taxon>
        <taxon>Trebouxiophyceae incertae sedis</taxon>
        <taxon>Coccomyxaceae</taxon>
        <taxon>Coccomyxa</taxon>
        <taxon>Coccomyxa subellipsoidea</taxon>
    </lineage>
</organism>
<keyword evidence="3" id="KW-0479">Metal-binding</keyword>
<dbReference type="AlphaFoldDB" id="I0Z0Q3"/>
<dbReference type="GO" id="GO:0007200">
    <property type="term" value="P:phospholipase C-activating G protein-coupled receptor signaling pathway"/>
    <property type="evidence" value="ECO:0007669"/>
    <property type="project" value="InterPro"/>
</dbReference>
<keyword evidence="2" id="KW-0547">Nucleotide-binding</keyword>
<dbReference type="Pfam" id="PF00609">
    <property type="entry name" value="DAGK_acc"/>
    <property type="match status" value="1"/>
</dbReference>
<keyword evidence="4" id="KW-0418">Kinase</keyword>
<dbReference type="STRING" id="574566.I0Z0Q3"/>
<dbReference type="eggNOG" id="KOG1169">
    <property type="taxonomic scope" value="Eukaryota"/>
</dbReference>
<dbReference type="PANTHER" id="PTHR11255:SF54">
    <property type="entry name" value="DIACYLGLYCEROL KINASE THETA"/>
    <property type="match status" value="1"/>
</dbReference>
<dbReference type="RefSeq" id="XP_005648766.1">
    <property type="nucleotide sequence ID" value="XM_005648709.1"/>
</dbReference>
<evidence type="ECO:0000313" key="8">
    <source>
        <dbReference type="Proteomes" id="UP000007264"/>
    </source>
</evidence>
<keyword evidence="3" id="KW-0863">Zinc-finger</keyword>
<dbReference type="OrthoDB" id="242257at2759"/>
<evidence type="ECO:0000259" key="6">
    <source>
        <dbReference type="SMART" id="SM00045"/>
    </source>
</evidence>
<dbReference type="Gene3D" id="2.60.200.40">
    <property type="match status" value="1"/>
</dbReference>
<evidence type="ECO:0000256" key="1">
    <source>
        <dbReference type="ARBA" id="ARBA00022679"/>
    </source>
</evidence>
<dbReference type="SMART" id="SM00045">
    <property type="entry name" value="DAGKa"/>
    <property type="match status" value="1"/>
</dbReference>
<dbReference type="SUPFAM" id="SSF111331">
    <property type="entry name" value="NAD kinase/diacylglycerol kinase-like"/>
    <property type="match status" value="1"/>
</dbReference>
<evidence type="ECO:0000256" key="5">
    <source>
        <dbReference type="ARBA" id="ARBA00022840"/>
    </source>
</evidence>
<proteinExistence type="predicted"/>
<keyword evidence="5" id="KW-0067">ATP-binding</keyword>
<reference evidence="7 8" key="1">
    <citation type="journal article" date="2012" name="Genome Biol.">
        <title>The genome of the polar eukaryotic microalga coccomyxa subellipsoidea reveals traits of cold adaptation.</title>
        <authorList>
            <person name="Blanc G."/>
            <person name="Agarkova I."/>
            <person name="Grimwood J."/>
            <person name="Kuo A."/>
            <person name="Brueggeman A."/>
            <person name="Dunigan D."/>
            <person name="Gurnon J."/>
            <person name="Ladunga I."/>
            <person name="Lindquist E."/>
            <person name="Lucas S."/>
            <person name="Pangilinan J."/>
            <person name="Proschold T."/>
            <person name="Salamov A."/>
            <person name="Schmutz J."/>
            <person name="Weeks D."/>
            <person name="Yamada T."/>
            <person name="Claverie J.M."/>
            <person name="Grigoriev I."/>
            <person name="Van Etten J."/>
            <person name="Lomsadze A."/>
            <person name="Borodovsky M."/>
        </authorList>
    </citation>
    <scope>NUCLEOTIDE SEQUENCE [LARGE SCALE GENOMIC DNA]</scope>
    <source>
        <strain evidence="7 8">C-169</strain>
    </source>
</reference>
<keyword evidence="3" id="KW-0862">Zinc</keyword>
<evidence type="ECO:0000256" key="2">
    <source>
        <dbReference type="ARBA" id="ARBA00022741"/>
    </source>
</evidence>
<dbReference type="Proteomes" id="UP000007264">
    <property type="component" value="Unassembled WGS sequence"/>
</dbReference>
<dbReference type="GeneID" id="17042220"/>